<evidence type="ECO:0000256" key="1">
    <source>
        <dbReference type="SAM" id="MobiDB-lite"/>
    </source>
</evidence>
<dbReference type="EMBL" id="JBJQND010000014">
    <property type="protein sequence ID" value="KAL3854154.1"/>
    <property type="molecule type" value="Genomic_DNA"/>
</dbReference>
<dbReference type="Proteomes" id="UP001634394">
    <property type="component" value="Unassembled WGS sequence"/>
</dbReference>
<reference evidence="2 3" key="1">
    <citation type="submission" date="2024-11" db="EMBL/GenBank/DDBJ databases">
        <title>Chromosome-level genome assembly of the freshwater bivalve Anodonta woodiana.</title>
        <authorList>
            <person name="Chen X."/>
        </authorList>
    </citation>
    <scope>NUCLEOTIDE SEQUENCE [LARGE SCALE GENOMIC DNA]</scope>
    <source>
        <strain evidence="2">MN2024</strain>
        <tissue evidence="2">Gills</tissue>
    </source>
</reference>
<organism evidence="2 3">
    <name type="scientific">Sinanodonta woodiana</name>
    <name type="common">Chinese pond mussel</name>
    <name type="synonym">Anodonta woodiana</name>
    <dbReference type="NCBI Taxonomy" id="1069815"/>
    <lineage>
        <taxon>Eukaryota</taxon>
        <taxon>Metazoa</taxon>
        <taxon>Spiralia</taxon>
        <taxon>Lophotrochozoa</taxon>
        <taxon>Mollusca</taxon>
        <taxon>Bivalvia</taxon>
        <taxon>Autobranchia</taxon>
        <taxon>Heteroconchia</taxon>
        <taxon>Palaeoheterodonta</taxon>
        <taxon>Unionida</taxon>
        <taxon>Unionoidea</taxon>
        <taxon>Unionidae</taxon>
        <taxon>Unioninae</taxon>
        <taxon>Sinanodonta</taxon>
    </lineage>
</organism>
<comment type="caution">
    <text evidence="2">The sequence shown here is derived from an EMBL/GenBank/DDBJ whole genome shotgun (WGS) entry which is preliminary data.</text>
</comment>
<dbReference type="AlphaFoldDB" id="A0ABD3UXH6"/>
<accession>A0ABD3UXH6</accession>
<name>A0ABD3UXH6_SINWO</name>
<feature type="region of interest" description="Disordered" evidence="1">
    <location>
        <begin position="832"/>
        <end position="851"/>
    </location>
</feature>
<feature type="non-terminal residue" evidence="2">
    <location>
        <position position="895"/>
    </location>
</feature>
<protein>
    <submittedName>
        <fullName evidence="2">Uncharacterized protein</fullName>
    </submittedName>
</protein>
<evidence type="ECO:0000313" key="2">
    <source>
        <dbReference type="EMBL" id="KAL3854154.1"/>
    </source>
</evidence>
<evidence type="ECO:0000313" key="3">
    <source>
        <dbReference type="Proteomes" id="UP001634394"/>
    </source>
</evidence>
<gene>
    <name evidence="2" type="ORF">ACJMK2_013432</name>
</gene>
<sequence>MAGDVRARHYLEFIVTTESPLTTTSSPLCVSGSMKEEDCGIFFCQDGQWQVGEFTATQECCLQTFHPKCQAMGFTSTGQATDVSSTEFIVTTESPLTTTSSPLCVSGSMKEEDCGIFFCQDGQWQVGEFTATQECCLQTFHPECQAMGITSTGQATDVSSTEFIPTTQSPPTTTSTHTCDSGSMKAEDCRMFFCQDGQWQVGELIASKECCIQNFLPKCQAMGFTSTGQATELTSTGQATGLTSTEFIPTTQSTPKTTSTPTCDSGSMKAEDCRMFFCQDGQWQVGEFTATKECCLQTFHPKCQVMGFTTTVTTESTPTTTPVCESGSMIPGDCQFSYCLNGEWQISEFTATKECCLKSFHPRCIVMGFTPTGQATGLTTTEFIPTTQSPPTTSTPTCDSGSMKAEDCRMFFCEDGQWQPGELIASKECCIQNFLPKCEVMGFTTTVTTESTPTTTPVCESGSMIQGDCQFSYCMNGEWRLSEFTATKECCLKSFHPMCIVMGFTPTGQATGLTTTEFIPTTQSSHTTSTPTCDSGSMKAEDCRMFFCEDGQWQVGELIASKECCIQNFLPKCKAMGFTTTVTTESPPTTTVCESGSMIQGDCDFSYCQNGQWLRSEFIASEECCLHNFHPRCEEMGFTPTGQATDLTSTEFTSTTIATTTMIHTCEVGSGRIQDCTVYLCENGEWQPFEFLASEECCLKVSHPMCEPTGFTSPVSSSTTGSPNADCSLGSSRVEECGIYICENGQWQRFEFFASEECCLIENHPKCEQMGFSSPVSSSTTGSPNAECAPGSSSVHECGIYICENGQWQLFEFFVSEECCLKENHPKCAALTTPPKDDSSSHEWPLTDCDSDSPEEELDVILIRLPLLPDLPFPVAYRNDRPLKAHKDTSGDEHA</sequence>
<keyword evidence="3" id="KW-1185">Reference proteome</keyword>
<proteinExistence type="predicted"/>